<reference evidence="2" key="1">
    <citation type="submission" date="2024-06" db="EMBL/GenBank/DDBJ databases">
        <title>Micromonospora sp. strain HUAS YX12 genome sequences.</title>
        <authorList>
            <person name="Mo P."/>
        </authorList>
    </citation>
    <scope>NUCLEOTIDE SEQUENCE</scope>
    <source>
        <strain evidence="2">HUAS YX12</strain>
    </source>
</reference>
<protein>
    <recommendedName>
        <fullName evidence="3">Secreted protein</fullName>
    </recommendedName>
</protein>
<sequence>MAGTVVGAGTAAAFRSAVARSSASSSPAFGAPIRNCRISSLRDGTAPSSSARARAAGTSWSTGCG</sequence>
<accession>A0AAU7R2H5</accession>
<dbReference type="EMBL" id="CP157974">
    <property type="protein sequence ID" value="XBT82334.1"/>
    <property type="molecule type" value="Genomic_DNA"/>
</dbReference>
<feature type="compositionally biased region" description="Low complexity" evidence="1">
    <location>
        <begin position="44"/>
        <end position="65"/>
    </location>
</feature>
<name>A0AAU7R2H5_9ACTN</name>
<proteinExistence type="predicted"/>
<gene>
    <name evidence="2" type="ORF">ABIH81_02170</name>
</gene>
<dbReference type="RefSeq" id="WP_349878775.1">
    <property type="nucleotide sequence ID" value="NZ_CP157974.1"/>
</dbReference>
<feature type="region of interest" description="Disordered" evidence="1">
    <location>
        <begin position="41"/>
        <end position="65"/>
    </location>
</feature>
<evidence type="ECO:0008006" key="3">
    <source>
        <dbReference type="Google" id="ProtNLM"/>
    </source>
</evidence>
<dbReference type="AlphaFoldDB" id="A0AAU7R2H5"/>
<evidence type="ECO:0000256" key="1">
    <source>
        <dbReference type="SAM" id="MobiDB-lite"/>
    </source>
</evidence>
<organism evidence="2">
    <name type="scientific">Micromonospora sp. HUAS YX12</name>
    <dbReference type="NCBI Taxonomy" id="3156396"/>
    <lineage>
        <taxon>Bacteria</taxon>
        <taxon>Bacillati</taxon>
        <taxon>Actinomycetota</taxon>
        <taxon>Actinomycetes</taxon>
        <taxon>Micromonosporales</taxon>
        <taxon>Micromonosporaceae</taxon>
        <taxon>Micromonospora</taxon>
    </lineage>
</organism>
<evidence type="ECO:0000313" key="2">
    <source>
        <dbReference type="EMBL" id="XBT82334.1"/>
    </source>
</evidence>